<organism evidence="3">
    <name type="scientific">Thrips palmi</name>
    <name type="common">Melon thrips</name>
    <dbReference type="NCBI Taxonomy" id="161013"/>
    <lineage>
        <taxon>Eukaryota</taxon>
        <taxon>Metazoa</taxon>
        <taxon>Ecdysozoa</taxon>
        <taxon>Arthropoda</taxon>
        <taxon>Hexapoda</taxon>
        <taxon>Insecta</taxon>
        <taxon>Pterygota</taxon>
        <taxon>Neoptera</taxon>
        <taxon>Paraneoptera</taxon>
        <taxon>Thysanoptera</taxon>
        <taxon>Terebrantia</taxon>
        <taxon>Thripoidea</taxon>
        <taxon>Thripidae</taxon>
        <taxon>Thrips</taxon>
    </lineage>
</organism>
<dbReference type="InParanoid" id="A0A6P8ZVN4"/>
<keyword evidence="1" id="KW-0472">Membrane</keyword>
<keyword evidence="1" id="KW-0812">Transmembrane</keyword>
<reference evidence="3" key="1">
    <citation type="submission" date="2025-08" db="UniProtKB">
        <authorList>
            <consortium name="RefSeq"/>
        </authorList>
    </citation>
    <scope>IDENTIFICATION</scope>
    <source>
        <tissue evidence="3">Total insect</tissue>
    </source>
</reference>
<gene>
    <name evidence="3" type="primary">LOC117650047</name>
</gene>
<evidence type="ECO:0000313" key="2">
    <source>
        <dbReference type="Proteomes" id="UP000515158"/>
    </source>
</evidence>
<dbReference type="Proteomes" id="UP000515158">
    <property type="component" value="Unplaced"/>
</dbReference>
<dbReference type="AlphaFoldDB" id="A0A6P8ZVN4"/>
<keyword evidence="2" id="KW-1185">Reference proteome</keyword>
<evidence type="ECO:0000313" key="3">
    <source>
        <dbReference type="RefSeq" id="XP_034249204.1"/>
    </source>
</evidence>
<evidence type="ECO:0000256" key="1">
    <source>
        <dbReference type="SAM" id="Phobius"/>
    </source>
</evidence>
<feature type="transmembrane region" description="Helical" evidence="1">
    <location>
        <begin position="130"/>
        <end position="151"/>
    </location>
</feature>
<dbReference type="GeneID" id="117650047"/>
<protein>
    <submittedName>
        <fullName evidence="3">Uncharacterized protein LOC117650047</fullName>
    </submittedName>
</protein>
<dbReference type="KEGG" id="tpal:117650047"/>
<name>A0A6P8ZVN4_THRPL</name>
<proteinExistence type="predicted"/>
<keyword evidence="1" id="KW-1133">Transmembrane helix</keyword>
<dbReference type="RefSeq" id="XP_034249204.1">
    <property type="nucleotide sequence ID" value="XM_034393313.1"/>
</dbReference>
<accession>A0A6P8ZVN4</accession>
<sequence length="161" mass="16967">MLRRLFNVRNSPCDSSHTACPKVLDGVRQLSEGVSRSPTLLAVCRALEAGVASRGAAASEKAAPRAATQGYLCYSNAWSEYLGSGIVPGDITLMAKGYEQVMDLTLDAAGADRLLALVEEGSRQRCCCRAFTALLAVATFLAAIVIVSLALSRGQRVFGAL</sequence>